<sequence length="352" mass="38801">MTKELSRQALYDLVWSTPVKTLATQFNISDANLRKACQRSHIPLPPAGYWAKLAAGKRVTQPSLPARPPGMSDTVTPGAGRYDSYSYRQWSDAELQGPLPARPTFTPDLDAVRAACLKQIDKVIIPRDLARPHHAIAKILATDEQRRIAQLGRGYVSSWDGPRFRASANGDVVGFFPVEDHELGLAVPAVETGTMTHSVSLLIQAGFNSRLAAIKAIQDTGATFGSGDELRTWLKSPGVAQWSALPDWPTAETKPMWLEFLYGFVPPDNRIWAERRFFALVQWTNVPASPGAPVRVHHIDGQPWILSAVGDRLGVMQAPLNPERRGLARVLVSNHPGRVEISYLGPDDLWIL</sequence>
<dbReference type="EMBL" id="VOQR01000001">
    <property type="protein sequence ID" value="TXC72120.1"/>
    <property type="molecule type" value="Genomic_DNA"/>
</dbReference>
<accession>A0A5C6UI37</accession>
<organism evidence="1 2">
    <name type="scientific">Sphingomonas ginsenosidivorax</name>
    <dbReference type="NCBI Taxonomy" id="862135"/>
    <lineage>
        <taxon>Bacteria</taxon>
        <taxon>Pseudomonadati</taxon>
        <taxon>Pseudomonadota</taxon>
        <taxon>Alphaproteobacteria</taxon>
        <taxon>Sphingomonadales</taxon>
        <taxon>Sphingomonadaceae</taxon>
        <taxon>Sphingomonas</taxon>
    </lineage>
</organism>
<dbReference type="AlphaFoldDB" id="A0A5C6UI37"/>
<evidence type="ECO:0000313" key="1">
    <source>
        <dbReference type="EMBL" id="TXC72120.1"/>
    </source>
</evidence>
<dbReference type="RefSeq" id="WP_147083397.1">
    <property type="nucleotide sequence ID" value="NZ_VOQR01000001.1"/>
</dbReference>
<reference evidence="1 2" key="1">
    <citation type="journal article" date="2013" name="Antonie Van Leeuwenhoek">
        <title>Sphingomonas ginsenosidivorax sp. nov., with the ability to transform ginsenosides.</title>
        <authorList>
            <person name="Jin X.F."/>
            <person name="Kim J.K."/>
            <person name="Liu Q.M."/>
            <person name="Kang M.S."/>
            <person name="He D."/>
            <person name="Jin F.X."/>
            <person name="Kim S.C."/>
            <person name="Im W.T."/>
        </authorList>
    </citation>
    <scope>NUCLEOTIDE SEQUENCE [LARGE SCALE GENOMIC DNA]</scope>
    <source>
        <strain evidence="1 2">KHI67</strain>
    </source>
</reference>
<gene>
    <name evidence="1" type="ORF">FSB78_15080</name>
</gene>
<dbReference type="OrthoDB" id="9815222at2"/>
<evidence type="ECO:0000313" key="2">
    <source>
        <dbReference type="Proteomes" id="UP000321250"/>
    </source>
</evidence>
<dbReference type="Proteomes" id="UP000321250">
    <property type="component" value="Unassembled WGS sequence"/>
</dbReference>
<protein>
    <submittedName>
        <fullName evidence="1">Uncharacterized protein</fullName>
    </submittedName>
</protein>
<name>A0A5C6UI37_9SPHN</name>
<keyword evidence="2" id="KW-1185">Reference proteome</keyword>
<comment type="caution">
    <text evidence="1">The sequence shown here is derived from an EMBL/GenBank/DDBJ whole genome shotgun (WGS) entry which is preliminary data.</text>
</comment>
<proteinExistence type="predicted"/>